<dbReference type="Gene3D" id="1.10.510.10">
    <property type="entry name" value="Transferase(Phosphotransferase) domain 1"/>
    <property type="match status" value="1"/>
</dbReference>
<feature type="domain" description="Fungal-type protein kinase" evidence="1">
    <location>
        <begin position="247"/>
        <end position="302"/>
    </location>
</feature>
<organism evidence="2 3">
    <name type="scientific">Calycina marina</name>
    <dbReference type="NCBI Taxonomy" id="1763456"/>
    <lineage>
        <taxon>Eukaryota</taxon>
        <taxon>Fungi</taxon>
        <taxon>Dikarya</taxon>
        <taxon>Ascomycota</taxon>
        <taxon>Pezizomycotina</taxon>
        <taxon>Leotiomycetes</taxon>
        <taxon>Helotiales</taxon>
        <taxon>Pezizellaceae</taxon>
        <taxon>Calycina</taxon>
    </lineage>
</organism>
<dbReference type="Proteomes" id="UP000887226">
    <property type="component" value="Unassembled WGS sequence"/>
</dbReference>
<name>A0A9P7YX70_9HELO</name>
<reference evidence="2" key="1">
    <citation type="journal article" date="2021" name="IMA Fungus">
        <title>Genomic characterization of three marine fungi, including Emericellopsis atlantica sp. nov. with signatures of a generalist lifestyle and marine biomass degradation.</title>
        <authorList>
            <person name="Hagestad O.C."/>
            <person name="Hou L."/>
            <person name="Andersen J.H."/>
            <person name="Hansen E.H."/>
            <person name="Altermark B."/>
            <person name="Li C."/>
            <person name="Kuhnert E."/>
            <person name="Cox R.J."/>
            <person name="Crous P.W."/>
            <person name="Spatafora J.W."/>
            <person name="Lail K."/>
            <person name="Amirebrahimi M."/>
            <person name="Lipzen A."/>
            <person name="Pangilinan J."/>
            <person name="Andreopoulos W."/>
            <person name="Hayes R.D."/>
            <person name="Ng V."/>
            <person name="Grigoriev I.V."/>
            <person name="Jackson S.A."/>
            <person name="Sutton T.D.S."/>
            <person name="Dobson A.D.W."/>
            <person name="Rama T."/>
        </authorList>
    </citation>
    <scope>NUCLEOTIDE SEQUENCE</scope>
    <source>
        <strain evidence="2">TRa3180A</strain>
    </source>
</reference>
<gene>
    <name evidence="2" type="ORF">BJ878DRAFT_536604</name>
</gene>
<dbReference type="EMBL" id="MU254234">
    <property type="protein sequence ID" value="KAG9241301.1"/>
    <property type="molecule type" value="Genomic_DNA"/>
</dbReference>
<dbReference type="InterPro" id="IPR011009">
    <property type="entry name" value="Kinase-like_dom_sf"/>
</dbReference>
<dbReference type="SUPFAM" id="SSF56112">
    <property type="entry name" value="Protein kinase-like (PK-like)"/>
    <property type="match status" value="1"/>
</dbReference>
<dbReference type="OrthoDB" id="5584477at2759"/>
<dbReference type="InterPro" id="IPR040976">
    <property type="entry name" value="Pkinase_fungal"/>
</dbReference>
<dbReference type="PANTHER" id="PTHR38248:SF2">
    <property type="entry name" value="FUNK1 11"/>
    <property type="match status" value="1"/>
</dbReference>
<comment type="caution">
    <text evidence="2">The sequence shown here is derived from an EMBL/GenBank/DDBJ whole genome shotgun (WGS) entry which is preliminary data.</text>
</comment>
<sequence>MKFQNTVLSGPGRRYYTSANQVFRGSEADRKLDIFLTSVDVTLSNSEHDWSSVLVIGEHKQNPGEDRLTKTLIQLAGYAREVFGSQPDRRFVPGFTICGSLMRLWVFDRSGAYNSEKFDIHEEPARLVKTIAGYALITDAELGLNMFIKRDGNGKYILARNVKISLEDKPIASTTAIVCRGKHAIEEGEAIQRTGSTWQREGRLLKLAKDRGITCIAHWFNHKQVTIDGDPDTISHLRQAMEFGPQRKLIDIDLAKEVDSVPSGASHRTGTMQFMAIEVLQGKGHTYRHDIESFFHVFIWMCIRYGHKDVDLEGTAAPSGSKPNKTRVRPMKTSRLRGWYSGTYPEIARNKLGDMVGFEDVAAEFAPKFTVLKGLAEELRNVLFRSRDLAPFTGTYKDRNIMYEGMINAFNKAISHLGKEPQLNA</sequence>
<dbReference type="Pfam" id="PF17667">
    <property type="entry name" value="Pkinase_fungal"/>
    <property type="match status" value="2"/>
</dbReference>
<evidence type="ECO:0000313" key="3">
    <source>
        <dbReference type="Proteomes" id="UP000887226"/>
    </source>
</evidence>
<keyword evidence="3" id="KW-1185">Reference proteome</keyword>
<proteinExistence type="predicted"/>
<protein>
    <recommendedName>
        <fullName evidence="1">Fungal-type protein kinase domain-containing protein</fullName>
    </recommendedName>
</protein>
<evidence type="ECO:0000313" key="2">
    <source>
        <dbReference type="EMBL" id="KAG9241301.1"/>
    </source>
</evidence>
<dbReference type="AlphaFoldDB" id="A0A9P7YX70"/>
<evidence type="ECO:0000259" key="1">
    <source>
        <dbReference type="Pfam" id="PF17667"/>
    </source>
</evidence>
<feature type="domain" description="Fungal-type protein kinase" evidence="1">
    <location>
        <begin position="32"/>
        <end position="246"/>
    </location>
</feature>
<accession>A0A9P7YX70</accession>
<dbReference type="PANTHER" id="PTHR38248">
    <property type="entry name" value="FUNK1 6"/>
    <property type="match status" value="1"/>
</dbReference>